<proteinExistence type="predicted"/>
<reference evidence="1" key="1">
    <citation type="submission" date="2023-04" db="EMBL/GenBank/DDBJ databases">
        <title>A chromosome-level genome assembly of the parasitoid wasp Eretmocerus hayati.</title>
        <authorList>
            <person name="Zhong Y."/>
            <person name="Liu S."/>
            <person name="Liu Y."/>
        </authorList>
    </citation>
    <scope>NUCLEOTIDE SEQUENCE</scope>
    <source>
        <strain evidence="1">ZJU_SS_LIU_2023</strain>
    </source>
</reference>
<sequence>MSGRKNCIIPGLNKNMAHLWDRCIPDYYLFGQDLSAKIKEAETVEKSSQALKVPQPKNQTRVNIQSSRAHLHEGNDPTRSAVVRRTSHNRRRQRPNLRVANTRAAEPRAGGDIKGKNGVRSTQILSRPVGRHYE</sequence>
<dbReference type="Proteomes" id="UP001239111">
    <property type="component" value="Chromosome 2"/>
</dbReference>
<comment type="caution">
    <text evidence="1">The sequence shown here is derived from an EMBL/GenBank/DDBJ whole genome shotgun (WGS) entry which is preliminary data.</text>
</comment>
<evidence type="ECO:0000313" key="1">
    <source>
        <dbReference type="EMBL" id="KAJ8678586.1"/>
    </source>
</evidence>
<organism evidence="1 2">
    <name type="scientific">Eretmocerus hayati</name>
    <dbReference type="NCBI Taxonomy" id="131215"/>
    <lineage>
        <taxon>Eukaryota</taxon>
        <taxon>Metazoa</taxon>
        <taxon>Ecdysozoa</taxon>
        <taxon>Arthropoda</taxon>
        <taxon>Hexapoda</taxon>
        <taxon>Insecta</taxon>
        <taxon>Pterygota</taxon>
        <taxon>Neoptera</taxon>
        <taxon>Endopterygota</taxon>
        <taxon>Hymenoptera</taxon>
        <taxon>Apocrita</taxon>
        <taxon>Proctotrupomorpha</taxon>
        <taxon>Chalcidoidea</taxon>
        <taxon>Aphelinidae</taxon>
        <taxon>Aphelininae</taxon>
        <taxon>Eretmocerus</taxon>
    </lineage>
</organism>
<name>A0ACC2P6D6_9HYME</name>
<dbReference type="EMBL" id="CM056742">
    <property type="protein sequence ID" value="KAJ8678586.1"/>
    <property type="molecule type" value="Genomic_DNA"/>
</dbReference>
<accession>A0ACC2P6D6</accession>
<protein>
    <submittedName>
        <fullName evidence="1">Uncharacterized protein</fullName>
    </submittedName>
</protein>
<gene>
    <name evidence="1" type="ORF">QAD02_014373</name>
</gene>
<evidence type="ECO:0000313" key="2">
    <source>
        <dbReference type="Proteomes" id="UP001239111"/>
    </source>
</evidence>
<keyword evidence="2" id="KW-1185">Reference proteome</keyword>